<evidence type="ECO:0000256" key="7">
    <source>
        <dbReference type="ARBA" id="ARBA00022763"/>
    </source>
</evidence>
<dbReference type="GO" id="GO:0001227">
    <property type="term" value="F:DNA-binding transcription repressor activity, RNA polymerase II-specific"/>
    <property type="evidence" value="ECO:0007669"/>
    <property type="project" value="TreeGrafter"/>
</dbReference>
<dbReference type="SMART" id="SM00443">
    <property type="entry name" value="G_patch"/>
    <property type="match status" value="1"/>
</dbReference>
<evidence type="ECO:0000256" key="18">
    <source>
        <dbReference type="ARBA" id="ARBA00023204"/>
    </source>
</evidence>
<keyword evidence="6" id="KW-0547">Nucleotide-binding</keyword>
<evidence type="ECO:0000259" key="27">
    <source>
        <dbReference type="PROSITE" id="PS51193"/>
    </source>
</evidence>
<dbReference type="GO" id="GO:0005524">
    <property type="term" value="F:ATP binding"/>
    <property type="evidence" value="ECO:0007669"/>
    <property type="project" value="UniProtKB-KW"/>
</dbReference>
<keyword evidence="20" id="KW-0539">Nucleus</keyword>
<dbReference type="InterPro" id="IPR010614">
    <property type="entry name" value="RAD3-like_helicase_DEAD"/>
</dbReference>
<dbReference type="NCBIfam" id="TIGR00604">
    <property type="entry name" value="rad3"/>
    <property type="match status" value="1"/>
</dbReference>
<keyword evidence="3" id="KW-0004">4Fe-4S</keyword>
<dbReference type="InterPro" id="IPR049909">
    <property type="entry name" value="Rtel1_HHD"/>
</dbReference>
<dbReference type="InterPro" id="IPR000571">
    <property type="entry name" value="Znf_CCCH"/>
</dbReference>
<evidence type="ECO:0000256" key="9">
    <source>
        <dbReference type="ARBA" id="ARBA00022801"/>
    </source>
</evidence>
<evidence type="ECO:0000256" key="6">
    <source>
        <dbReference type="ARBA" id="ARBA00022741"/>
    </source>
</evidence>
<keyword evidence="9" id="KW-0378">Hydrolase</keyword>
<dbReference type="SUPFAM" id="SSF63748">
    <property type="entry name" value="Tudor/PWWP/MBT"/>
    <property type="match status" value="1"/>
</dbReference>
<dbReference type="InterPro" id="IPR027417">
    <property type="entry name" value="P-loop_NTPase"/>
</dbReference>
<keyword evidence="12" id="KW-0067">ATP-binding</keyword>
<feature type="compositionally biased region" description="Basic residues" evidence="24">
    <location>
        <begin position="1225"/>
        <end position="1237"/>
    </location>
</feature>
<dbReference type="Pfam" id="PF13307">
    <property type="entry name" value="Helicase_C_2"/>
    <property type="match status" value="1"/>
</dbReference>
<dbReference type="GO" id="GO:0051539">
    <property type="term" value="F:4 iron, 4 sulfur cluster binding"/>
    <property type="evidence" value="ECO:0007669"/>
    <property type="project" value="UniProtKB-KW"/>
</dbReference>
<dbReference type="InterPro" id="IPR013020">
    <property type="entry name" value="Rad3/Chl1-like"/>
</dbReference>
<dbReference type="SMART" id="SM00491">
    <property type="entry name" value="HELICc2"/>
    <property type="match status" value="1"/>
</dbReference>
<dbReference type="CDD" id="cd20384">
    <property type="entry name" value="Tudor_ZGPAT"/>
    <property type="match status" value="1"/>
</dbReference>
<dbReference type="EMBL" id="SCEB01001705">
    <property type="protein sequence ID" value="RXM96310.1"/>
    <property type="molecule type" value="Genomic_DNA"/>
</dbReference>
<keyword evidence="19" id="KW-0413">Isomerase</keyword>
<dbReference type="Gene3D" id="1.20.1160.20">
    <property type="match status" value="2"/>
</dbReference>
<comment type="subcellular location">
    <subcellularLocation>
        <location evidence="1">Nucleus</location>
    </subcellularLocation>
</comment>
<comment type="catalytic activity">
    <reaction evidence="21">
        <text>ATP + H2O = ADP + phosphate + H(+)</text>
        <dbReference type="Rhea" id="RHEA:13065"/>
        <dbReference type="ChEBI" id="CHEBI:15377"/>
        <dbReference type="ChEBI" id="CHEBI:15378"/>
        <dbReference type="ChEBI" id="CHEBI:30616"/>
        <dbReference type="ChEBI" id="CHEBI:43474"/>
        <dbReference type="ChEBI" id="CHEBI:456216"/>
    </reaction>
</comment>
<dbReference type="GO" id="GO:0016818">
    <property type="term" value="F:hydrolase activity, acting on acid anhydrides, in phosphorus-containing anhydrides"/>
    <property type="evidence" value="ECO:0007669"/>
    <property type="project" value="InterPro"/>
</dbReference>
<dbReference type="Gene3D" id="2.30.30.1190">
    <property type="match status" value="1"/>
</dbReference>
<feature type="domain" description="Helicase ATP-binding" evidence="27">
    <location>
        <begin position="1"/>
        <end position="78"/>
    </location>
</feature>
<keyword evidence="4" id="KW-0678">Repressor</keyword>
<dbReference type="InterPro" id="IPR057498">
    <property type="entry name" value="Rtel1_ARCH"/>
</dbReference>
<evidence type="ECO:0000256" key="23">
    <source>
        <dbReference type="PROSITE-ProRule" id="PRU00723"/>
    </source>
</evidence>
<dbReference type="Proteomes" id="UP000289886">
    <property type="component" value="Unassembled WGS sequence"/>
</dbReference>
<keyword evidence="11 23" id="KW-0862">Zinc</keyword>
<evidence type="ECO:0000256" key="22">
    <source>
        <dbReference type="ARBA" id="ARBA00073810"/>
    </source>
</evidence>
<dbReference type="CDD" id="cd13932">
    <property type="entry name" value="HN_RTEL1"/>
    <property type="match status" value="1"/>
</dbReference>
<feature type="compositionally biased region" description="Acidic residues" evidence="24">
    <location>
        <begin position="968"/>
        <end position="982"/>
    </location>
</feature>
<evidence type="ECO:0000256" key="2">
    <source>
        <dbReference type="ARBA" id="ARBA00022414"/>
    </source>
</evidence>
<evidence type="ECO:0000256" key="4">
    <source>
        <dbReference type="ARBA" id="ARBA00022491"/>
    </source>
</evidence>
<evidence type="ECO:0000256" key="24">
    <source>
        <dbReference type="SAM" id="MobiDB-lite"/>
    </source>
</evidence>
<feature type="region of interest" description="Disordered" evidence="24">
    <location>
        <begin position="1222"/>
        <end position="1289"/>
    </location>
</feature>
<evidence type="ECO:0000256" key="14">
    <source>
        <dbReference type="ARBA" id="ARBA00023014"/>
    </source>
</evidence>
<evidence type="ECO:0000256" key="21">
    <source>
        <dbReference type="ARBA" id="ARBA00049360"/>
    </source>
</evidence>
<dbReference type="GO" id="GO:0008270">
    <property type="term" value="F:zinc ion binding"/>
    <property type="evidence" value="ECO:0007669"/>
    <property type="project" value="UniProtKB-KW"/>
</dbReference>
<feature type="region of interest" description="Disordered" evidence="24">
    <location>
        <begin position="942"/>
        <end position="993"/>
    </location>
</feature>
<evidence type="ECO:0000256" key="5">
    <source>
        <dbReference type="ARBA" id="ARBA00022723"/>
    </source>
</evidence>
<evidence type="ECO:0000256" key="8">
    <source>
        <dbReference type="ARBA" id="ARBA00022771"/>
    </source>
</evidence>
<keyword evidence="14" id="KW-0411">Iron-sulfur</keyword>
<evidence type="ECO:0000256" key="11">
    <source>
        <dbReference type="ARBA" id="ARBA00022833"/>
    </source>
</evidence>
<dbReference type="Pfam" id="PF01585">
    <property type="entry name" value="G-patch"/>
    <property type="match status" value="1"/>
</dbReference>
<keyword evidence="13" id="KW-0408">Iron</keyword>
<dbReference type="Gene3D" id="2.30.30.140">
    <property type="match status" value="1"/>
</dbReference>
<reference evidence="28 29" key="1">
    <citation type="submission" date="2019-01" db="EMBL/GenBank/DDBJ databases">
        <title>Draft Genome and Complete Hox-Cluster Characterization of the Sterlet Sturgeon (Acipenser ruthenus).</title>
        <authorList>
            <person name="Wei Q."/>
        </authorList>
    </citation>
    <scope>NUCLEOTIDE SEQUENCE [LARGE SCALE GENOMIC DNA]</scope>
    <source>
        <strain evidence="28">WHYD16114868_AA</strain>
        <tissue evidence="28">Blood</tissue>
    </source>
</reference>
<evidence type="ECO:0000256" key="10">
    <source>
        <dbReference type="ARBA" id="ARBA00022806"/>
    </source>
</evidence>
<feature type="region of interest" description="Disordered" evidence="24">
    <location>
        <begin position="1120"/>
        <end position="1163"/>
    </location>
</feature>
<dbReference type="FunFam" id="1.20.1160.20:FF:000006">
    <property type="entry name" value="Regulator of telomere elongation helicase 1"/>
    <property type="match status" value="1"/>
</dbReference>
<dbReference type="Gene3D" id="3.40.50.300">
    <property type="entry name" value="P-loop containing nucleotide triphosphate hydrolases"/>
    <property type="match status" value="2"/>
</dbReference>
<keyword evidence="10 28" id="KW-0347">Helicase</keyword>
<keyword evidence="5 23" id="KW-0479">Metal-binding</keyword>
<evidence type="ECO:0000259" key="26">
    <source>
        <dbReference type="PROSITE" id="PS50174"/>
    </source>
</evidence>
<dbReference type="GO" id="GO:0003678">
    <property type="term" value="F:DNA helicase activity"/>
    <property type="evidence" value="ECO:0007669"/>
    <property type="project" value="InterPro"/>
</dbReference>
<dbReference type="PANTHER" id="PTHR46297:SF1">
    <property type="entry name" value="ZINC FINGER CCCH-TYPE WITH G PATCH DOMAIN-CONTAINING PROTEIN"/>
    <property type="match status" value="1"/>
</dbReference>
<evidence type="ECO:0000256" key="3">
    <source>
        <dbReference type="ARBA" id="ARBA00022485"/>
    </source>
</evidence>
<keyword evidence="29" id="KW-1185">Reference proteome</keyword>
<comment type="caution">
    <text evidence="28">The sequence shown here is derived from an EMBL/GenBank/DDBJ whole genome shotgun (WGS) entry which is preliminary data.</text>
</comment>
<dbReference type="CDD" id="cd18788">
    <property type="entry name" value="SF2_C_XPD"/>
    <property type="match status" value="1"/>
</dbReference>
<dbReference type="InterPro" id="IPR000467">
    <property type="entry name" value="G_patch_dom"/>
</dbReference>
<name>A0A444V7I1_ACIRT</name>
<keyword evidence="15" id="KW-0805">Transcription regulation</keyword>
<dbReference type="GO" id="GO:0000978">
    <property type="term" value="F:RNA polymerase II cis-regulatory region sequence-specific DNA binding"/>
    <property type="evidence" value="ECO:0007669"/>
    <property type="project" value="TreeGrafter"/>
</dbReference>
<accession>A0A444V7I1</accession>
<feature type="compositionally biased region" description="Polar residues" evidence="24">
    <location>
        <begin position="1150"/>
        <end position="1163"/>
    </location>
</feature>
<feature type="domain" description="G-patch" evidence="26">
    <location>
        <begin position="1173"/>
        <end position="1219"/>
    </location>
</feature>
<dbReference type="Pfam" id="PF23109">
    <property type="entry name" value="ARCH_RTEL1"/>
    <property type="match status" value="2"/>
</dbReference>
<dbReference type="Pfam" id="PF23116">
    <property type="entry name" value="HHD_RTEL1"/>
    <property type="match status" value="1"/>
</dbReference>
<evidence type="ECO:0000256" key="13">
    <source>
        <dbReference type="ARBA" id="ARBA00023004"/>
    </source>
</evidence>
<dbReference type="PROSITE" id="PS50103">
    <property type="entry name" value="ZF_C3H1"/>
    <property type="match status" value="1"/>
</dbReference>
<dbReference type="GO" id="GO:0005634">
    <property type="term" value="C:nucleus"/>
    <property type="evidence" value="ECO:0007669"/>
    <property type="project" value="UniProtKB-SubCell"/>
</dbReference>
<sequence>MPYNYLLDPKSRRAHNIELKGAVVIFDEAHNVEKTCEESASFDLTPYDIATAIEAVNRVLSEQARKVGQSDEEFHMEAAVSGLKMDVVDIAKIKMILLDLEAAIDSIDLPVNGKGVTKPVRTLENLSLLAAPGKIVFSSDPPDGSIALALEQNIGKHSKVHIQPDNSNQKKKQNTDIWSASATKKQGKVLSYWCFSPGFSMNELVRQGVRSIILTSGTLSPLSSFTSEMQIEFPVTLENPHVIDKHQIFVGIVPKGPDGIQLSSAFDKRFTPDYMASLGKTVTNVGRVVPHGLLVFFSSYPVMDKTIEYWKDNGHSSRIEDMKPMFVEPRNKGAFTEVMDGYYAKVSDPKTNGASFFAVCRGKASEGLDFSDTNGRAVIITGLPFPPRMDPKVILKMQFLDEMRRKATGGVKFLSGQEWYRQQASRAVNQAIGRVIRHRQDFGAIFLCDHRFMNTDARAQLPSWVRPFVKVYDNFGHIIRDVSQFFRVAQKIMPPPKSKFSANCGAVCSAEDASSGCSSSGGSFSSGGNSFVRKAKMLDSHVPSLKKRRLDGGLHSDGDGMASLCIEYETDMDSVRRKPVGLLDALEHNDKKPGQETEKLVGEEKAGRLSTLSLQHDKRMEDEQRGGRKKIKLVHDWKKNEVPASEQTKAEKAKLFMAAVRKSLSQANSDHFTQAMQKYKKTDDFEAMLADLASLFTGDPNKHCLLRDFYQFVRPHHKKQFDEACCELTGEGCGYKPEHSLSKEEKEKLMQTAVESHLPVQLVSKEKNMSAPQKLYLEVYLEDVKRALGPTKYKQFYMAIQTYKRTDNYDNMVSETVALFTEKPEDFQLLRSLEVVCSNISFIMDEGSLEAAIETYNAQLQQVETALGAGLDPSQQLDLLKLRDDLLQLIELTESSLVLVKKSKLLASLEGGSASQLEPKAEEPEPGDTDQEYAAFCAAISEPSPANSNSKNITESSQVPNPDHFQNGEEEEDGDDDDEEDVMSGTKVHAPHHTSWGTLEYHNAMVVGVENSEGADPQVRVLYIHPTHKSMKPCPFFLEDKCRFMENCRFSHGEVVLVSELRQFQESDLSSLEVGSSCLARHEDSIWYPATITDIDSGYYTVKFNSLLLKEAVVEGDGIIPPMRREEESSSDSDDEELGENSAYAKVVDSPSTETEGLTSSCSSGFAGWEAHTRGFGSKLMAKMGYEFGKGLGRNAEGRVEPVQAVVLPKGKSLDQCAELLQKKKEGKPRKRRRKGRNGPGASTERKPKQNVFDFLNDKLGAGGHRGGSQTEPPSAVKSSKESYQGGKNANRTLNVRLFQTTERVEQIQKEISCIMESLTRNVGRDKAMTTRLEEKLCSARKQLEQFKAQEVSIQNEQRKVNTHKKMTTF</sequence>
<evidence type="ECO:0000256" key="15">
    <source>
        <dbReference type="ARBA" id="ARBA00023015"/>
    </source>
</evidence>
<dbReference type="Pfam" id="PF06733">
    <property type="entry name" value="DEAD_2"/>
    <property type="match status" value="1"/>
</dbReference>
<dbReference type="GO" id="GO:0006281">
    <property type="term" value="P:DNA repair"/>
    <property type="evidence" value="ECO:0007669"/>
    <property type="project" value="UniProtKB-KW"/>
</dbReference>
<keyword evidence="16" id="KW-0238">DNA-binding</keyword>
<gene>
    <name evidence="28" type="ORF">EOD39_15839</name>
</gene>
<proteinExistence type="predicted"/>
<evidence type="ECO:0000256" key="16">
    <source>
        <dbReference type="ARBA" id="ARBA00023125"/>
    </source>
</evidence>
<dbReference type="InterPro" id="IPR006555">
    <property type="entry name" value="ATP-dep_Helicase_C"/>
</dbReference>
<evidence type="ECO:0000256" key="17">
    <source>
        <dbReference type="ARBA" id="ARBA00023163"/>
    </source>
</evidence>
<keyword evidence="17" id="KW-0804">Transcription</keyword>
<evidence type="ECO:0000256" key="19">
    <source>
        <dbReference type="ARBA" id="ARBA00023235"/>
    </source>
</evidence>
<evidence type="ECO:0000313" key="28">
    <source>
        <dbReference type="EMBL" id="RXM96310.1"/>
    </source>
</evidence>
<evidence type="ECO:0000256" key="20">
    <source>
        <dbReference type="ARBA" id="ARBA00023242"/>
    </source>
</evidence>
<protein>
    <recommendedName>
        <fullName evidence="22">Regulator of telomere elongation helicase 1 homolog</fullName>
    </recommendedName>
    <alternativeName>
        <fullName evidence="2">Zinc finger CCCH-type with G patch domain-containing protein</fullName>
    </alternativeName>
</protein>
<keyword evidence="18" id="KW-0234">DNA repair</keyword>
<organism evidence="28 29">
    <name type="scientific">Acipenser ruthenus</name>
    <name type="common">Sterlet sturgeon</name>
    <dbReference type="NCBI Taxonomy" id="7906"/>
    <lineage>
        <taxon>Eukaryota</taxon>
        <taxon>Metazoa</taxon>
        <taxon>Chordata</taxon>
        <taxon>Craniata</taxon>
        <taxon>Vertebrata</taxon>
        <taxon>Euteleostomi</taxon>
        <taxon>Actinopterygii</taxon>
        <taxon>Chondrostei</taxon>
        <taxon>Acipenseriformes</taxon>
        <taxon>Acipenseridae</taxon>
        <taxon>Acipenser</taxon>
    </lineage>
</organism>
<feature type="domain" description="C3H1-type" evidence="25">
    <location>
        <begin position="1029"/>
        <end position="1055"/>
    </location>
</feature>
<evidence type="ECO:0000313" key="29">
    <source>
        <dbReference type="Proteomes" id="UP000289886"/>
    </source>
</evidence>
<evidence type="ECO:0000259" key="25">
    <source>
        <dbReference type="PROSITE" id="PS50103"/>
    </source>
</evidence>
<evidence type="ECO:0000256" key="12">
    <source>
        <dbReference type="ARBA" id="ARBA00022840"/>
    </source>
</evidence>
<dbReference type="FunFam" id="3.40.50.300:FF:000431">
    <property type="entry name" value="Regulator of telomere elongation helicase 1"/>
    <property type="match status" value="1"/>
</dbReference>
<feature type="compositionally biased region" description="Polar residues" evidence="24">
    <location>
        <begin position="944"/>
        <end position="960"/>
    </location>
</feature>
<dbReference type="PROSITE" id="PS50174">
    <property type="entry name" value="G_PATCH"/>
    <property type="match status" value="1"/>
</dbReference>
<feature type="zinc finger region" description="C3H1-type" evidence="23">
    <location>
        <begin position="1029"/>
        <end position="1055"/>
    </location>
</feature>
<evidence type="ECO:0000256" key="1">
    <source>
        <dbReference type="ARBA" id="ARBA00004123"/>
    </source>
</evidence>
<keyword evidence="8 23" id="KW-0863">Zinc-finger</keyword>
<keyword evidence="7" id="KW-0227">DNA damage</keyword>
<dbReference type="InterPro" id="IPR014013">
    <property type="entry name" value="Helic_SF1/SF2_ATP-bd_DinG/Rad3"/>
</dbReference>
<dbReference type="PROSITE" id="PS51193">
    <property type="entry name" value="HELICASE_ATP_BIND_2"/>
    <property type="match status" value="1"/>
</dbReference>
<dbReference type="PANTHER" id="PTHR46297">
    <property type="entry name" value="ZINC FINGER CCCH-TYPE WITH G PATCH DOMAIN-CONTAINING PROTEIN"/>
    <property type="match status" value="1"/>
</dbReference>
<feature type="compositionally biased region" description="Acidic residues" evidence="24">
    <location>
        <begin position="1129"/>
        <end position="1139"/>
    </location>
</feature>